<organism evidence="3">
    <name type="scientific">Schistocephalus solidus</name>
    <name type="common">Tapeworm</name>
    <dbReference type="NCBI Taxonomy" id="70667"/>
    <lineage>
        <taxon>Eukaryota</taxon>
        <taxon>Metazoa</taxon>
        <taxon>Spiralia</taxon>
        <taxon>Lophotrochozoa</taxon>
        <taxon>Platyhelminthes</taxon>
        <taxon>Cestoda</taxon>
        <taxon>Eucestoda</taxon>
        <taxon>Diphyllobothriidea</taxon>
        <taxon>Diphyllobothriidae</taxon>
        <taxon>Schistocephalus</taxon>
    </lineage>
</organism>
<dbReference type="WBParaSite" id="SSLN_0001505201-mRNA-1">
    <property type="protein sequence ID" value="SSLN_0001505201-mRNA-1"/>
    <property type="gene ID" value="SSLN_0001505201"/>
</dbReference>
<gene>
    <name evidence="1" type="ORF">SSLN_LOCUS14505</name>
</gene>
<dbReference type="Proteomes" id="UP000275846">
    <property type="component" value="Unassembled WGS sequence"/>
</dbReference>
<dbReference type="AlphaFoldDB" id="A0A183TDF7"/>
<sequence length="161" mass="18041">MAMTAAGQPRHSHLFFITDKSSGLHFLVDTCVKVSINLTPMRHHLKPSQFSLQAAYSNAIQTYGQQSLTLDFSLTQRFQWVYIRANVQSSIVEAEFLLHFGLADDLKHRKIIDTATKRFTIGTVTSKPSVGKHMTSPSLSFADSLKNSSSPAKPYHFIEQI</sequence>
<evidence type="ECO:0000313" key="3">
    <source>
        <dbReference type="WBParaSite" id="SSLN_0001505201-mRNA-1"/>
    </source>
</evidence>
<dbReference type="STRING" id="70667.A0A183TDF7"/>
<name>A0A183TDF7_SCHSO</name>
<dbReference type="EMBL" id="UYSU01039043">
    <property type="protein sequence ID" value="VDM00891.1"/>
    <property type="molecule type" value="Genomic_DNA"/>
</dbReference>
<reference evidence="3" key="1">
    <citation type="submission" date="2016-06" db="UniProtKB">
        <authorList>
            <consortium name="WormBaseParasite"/>
        </authorList>
    </citation>
    <scope>IDENTIFICATION</scope>
</reference>
<keyword evidence="2" id="KW-1185">Reference proteome</keyword>
<protein>
    <submittedName>
        <fullName evidence="3">Lectin_legB domain-containing protein</fullName>
    </submittedName>
</protein>
<reference evidence="1 2" key="2">
    <citation type="submission" date="2018-11" db="EMBL/GenBank/DDBJ databases">
        <authorList>
            <consortium name="Pathogen Informatics"/>
        </authorList>
    </citation>
    <scope>NUCLEOTIDE SEQUENCE [LARGE SCALE GENOMIC DNA]</scope>
    <source>
        <strain evidence="1 2">NST_G2</strain>
    </source>
</reference>
<dbReference type="OrthoDB" id="6276451at2759"/>
<accession>A0A183TDF7</accession>
<evidence type="ECO:0000313" key="2">
    <source>
        <dbReference type="Proteomes" id="UP000275846"/>
    </source>
</evidence>
<proteinExistence type="predicted"/>
<evidence type="ECO:0000313" key="1">
    <source>
        <dbReference type="EMBL" id="VDM00891.1"/>
    </source>
</evidence>